<feature type="transmembrane region" description="Helical" evidence="1">
    <location>
        <begin position="287"/>
        <end position="306"/>
    </location>
</feature>
<gene>
    <name evidence="2" type="ORF">FRY98_22085</name>
</gene>
<comment type="caution">
    <text evidence="2">The sequence shown here is derived from an EMBL/GenBank/DDBJ whole genome shotgun (WGS) entry which is preliminary data.</text>
</comment>
<protein>
    <submittedName>
        <fullName evidence="2">Uncharacterized protein</fullName>
    </submittedName>
</protein>
<dbReference type="NCBIfam" id="NF038403">
    <property type="entry name" value="perm_prefix_1"/>
    <property type="match status" value="1"/>
</dbReference>
<name>A0A5D0CP79_9BACL</name>
<keyword evidence="1" id="KW-0472">Membrane</keyword>
<accession>A0A5D0CP79</accession>
<feature type="transmembrane region" description="Helical" evidence="1">
    <location>
        <begin position="93"/>
        <end position="115"/>
    </location>
</feature>
<keyword evidence="1" id="KW-1133">Transmembrane helix</keyword>
<dbReference type="AlphaFoldDB" id="A0A5D0CP79"/>
<keyword evidence="1" id="KW-0812">Transmembrane</keyword>
<sequence>MMKTMSLTTESTRRITEYVDQLCRLMKEPAAEINDFREEMTANLISGVLEHMHTGINEQQAVTMALSQFGEAGEVKRELEKIYTVKRRFAAGVLRSALTLLVLSAICLGLIIGVWNERTVAKFTEDAYQMVGQELSTPGTTSLSQPLQEKLKAWVEDTWGVKGISVERAYYQKNASPRLFMYAADPEAEQWLNYFRSPHMESEGEGDSLPKSHFFIHTRILSKAGHGHSATEQPQTIDENSFIVSVATTYFNYTFFYSLGLFLLGGYCLLFTVWAGMNAYYEGKGNIGWIALFLLTNIIGYGLYLLSRGSKRRGAVAL</sequence>
<evidence type="ECO:0000313" key="3">
    <source>
        <dbReference type="Proteomes" id="UP000325218"/>
    </source>
</evidence>
<dbReference type="OrthoDB" id="2576401at2"/>
<reference evidence="2 3" key="1">
    <citation type="submission" date="2019-08" db="EMBL/GenBank/DDBJ databases">
        <title>Genome sequencing of Paenibacillus faecis DSM 23593(T).</title>
        <authorList>
            <person name="Kook J.-K."/>
            <person name="Park S.-N."/>
            <person name="Lim Y.K."/>
        </authorList>
    </citation>
    <scope>NUCLEOTIDE SEQUENCE [LARGE SCALE GENOMIC DNA]</scope>
    <source>
        <strain evidence="2 3">DSM 23593</strain>
    </source>
</reference>
<organism evidence="2 3">
    <name type="scientific">Paenibacillus faecis</name>
    <dbReference type="NCBI Taxonomy" id="862114"/>
    <lineage>
        <taxon>Bacteria</taxon>
        <taxon>Bacillati</taxon>
        <taxon>Bacillota</taxon>
        <taxon>Bacilli</taxon>
        <taxon>Bacillales</taxon>
        <taxon>Paenibacillaceae</taxon>
        <taxon>Paenibacillus</taxon>
    </lineage>
</organism>
<evidence type="ECO:0000256" key="1">
    <source>
        <dbReference type="SAM" id="Phobius"/>
    </source>
</evidence>
<dbReference type="EMBL" id="VSDO01000005">
    <property type="protein sequence ID" value="TYA10507.1"/>
    <property type="molecule type" value="Genomic_DNA"/>
</dbReference>
<evidence type="ECO:0000313" key="2">
    <source>
        <dbReference type="EMBL" id="TYA10507.1"/>
    </source>
</evidence>
<dbReference type="InterPro" id="IPR047928">
    <property type="entry name" value="Perm_prefix_1"/>
</dbReference>
<proteinExistence type="predicted"/>
<dbReference type="RefSeq" id="WP_148456212.1">
    <property type="nucleotide sequence ID" value="NZ_VSDO01000005.1"/>
</dbReference>
<dbReference type="Proteomes" id="UP000325218">
    <property type="component" value="Unassembled WGS sequence"/>
</dbReference>
<feature type="transmembrane region" description="Helical" evidence="1">
    <location>
        <begin position="255"/>
        <end position="275"/>
    </location>
</feature>
<keyword evidence="3" id="KW-1185">Reference proteome</keyword>